<name>A0AAD9J1E5_9ANNE</name>
<evidence type="ECO:0000313" key="7">
    <source>
        <dbReference type="EMBL" id="KAK2144589.1"/>
    </source>
</evidence>
<dbReference type="InterPro" id="IPR051275">
    <property type="entry name" value="Cell_adhesion_signaling"/>
</dbReference>
<dbReference type="SMART" id="SM00409">
    <property type="entry name" value="IG"/>
    <property type="match status" value="3"/>
</dbReference>
<dbReference type="Proteomes" id="UP001208570">
    <property type="component" value="Unassembled WGS sequence"/>
</dbReference>
<dbReference type="CDD" id="cd00063">
    <property type="entry name" value="FN3"/>
    <property type="match status" value="1"/>
</dbReference>
<dbReference type="PANTHER" id="PTHR11640">
    <property type="entry name" value="NEPHRIN"/>
    <property type="match status" value="1"/>
</dbReference>
<evidence type="ECO:0000313" key="8">
    <source>
        <dbReference type="Proteomes" id="UP001208570"/>
    </source>
</evidence>
<evidence type="ECO:0000256" key="2">
    <source>
        <dbReference type="ARBA" id="ARBA00023136"/>
    </source>
</evidence>
<dbReference type="Pfam" id="PF13895">
    <property type="entry name" value="Ig_2"/>
    <property type="match status" value="1"/>
</dbReference>
<reference evidence="7" key="1">
    <citation type="journal article" date="2023" name="Mol. Biol. Evol.">
        <title>Third-Generation Sequencing Reveals the Adaptive Role of the Epigenome in Three Deep-Sea Polychaetes.</title>
        <authorList>
            <person name="Perez M."/>
            <person name="Aroh O."/>
            <person name="Sun Y."/>
            <person name="Lan Y."/>
            <person name="Juniper S.K."/>
            <person name="Young C.R."/>
            <person name="Angers B."/>
            <person name="Qian P.Y."/>
        </authorList>
    </citation>
    <scope>NUCLEOTIDE SEQUENCE</scope>
    <source>
        <strain evidence="7">P08H-3</strain>
    </source>
</reference>
<dbReference type="InterPro" id="IPR003598">
    <property type="entry name" value="Ig_sub2"/>
</dbReference>
<dbReference type="InterPro" id="IPR036116">
    <property type="entry name" value="FN3_sf"/>
</dbReference>
<dbReference type="SUPFAM" id="SSF49265">
    <property type="entry name" value="Fibronectin type III"/>
    <property type="match status" value="1"/>
</dbReference>
<dbReference type="InterPro" id="IPR036179">
    <property type="entry name" value="Ig-like_dom_sf"/>
</dbReference>
<dbReference type="Gene3D" id="2.60.40.10">
    <property type="entry name" value="Immunoglobulins"/>
    <property type="match status" value="5"/>
</dbReference>
<comment type="caution">
    <text evidence="7">The sequence shown here is derived from an EMBL/GenBank/DDBJ whole genome shotgun (WGS) entry which is preliminary data.</text>
</comment>
<keyword evidence="3" id="KW-1015">Disulfide bond</keyword>
<dbReference type="InterPro" id="IPR013783">
    <property type="entry name" value="Ig-like_fold"/>
</dbReference>
<keyword evidence="4" id="KW-0325">Glycoprotein</keyword>
<feature type="domain" description="Ig-like" evidence="6">
    <location>
        <begin position="95"/>
        <end position="176"/>
    </location>
</feature>
<feature type="domain" description="Ig-like" evidence="6">
    <location>
        <begin position="291"/>
        <end position="373"/>
    </location>
</feature>
<evidence type="ECO:0000256" key="4">
    <source>
        <dbReference type="ARBA" id="ARBA00023180"/>
    </source>
</evidence>
<comment type="subcellular location">
    <subcellularLocation>
        <location evidence="1">Membrane</location>
        <topology evidence="1">Single-pass type I membrane protein</topology>
    </subcellularLocation>
</comment>
<dbReference type="PROSITE" id="PS50835">
    <property type="entry name" value="IG_LIKE"/>
    <property type="match status" value="4"/>
</dbReference>
<dbReference type="InterPro" id="IPR003961">
    <property type="entry name" value="FN3_dom"/>
</dbReference>
<dbReference type="GO" id="GO:0005886">
    <property type="term" value="C:plasma membrane"/>
    <property type="evidence" value="ECO:0007669"/>
    <property type="project" value="TreeGrafter"/>
</dbReference>
<sequence length="735" mass="80801">MSVIGSIVERENPNIDITCSVSDPGYPQATFKWSKDNQDQSGGEDGSITIRQGAATVSKHDGIRTCIPSNSEGDGLGADISVVVNAKAHLSQSLPRTLTVVADPKDSFNVTCGFISKPSVTISWTYNNNNILPDGVITQPITTTSSGKMSTVTQKLLWNPNSDISSRRSVGGVYLCKGTVDLGQGRLDTKQSDQMILKVEYAPYQIEFNKSDTVIAVADLDRLIIACAATCRPSCSYKWVKTGGYVVENSNILDLNPVQKLDDGSFVCVAWNKHNEQGLKKDLKLTVNFIPEITSFQPQSDDIIQGSTLNITCEVSSRPNSNITLTNINTSDTIVSVSDTQQALYTFNKIHVLDSGVYQCSATNGIRSMTTVTQQMTLYIKGGYSLCETTPTNIGLPLHVNMTISICLTANPFTQLTDSNWRFKSSESDYMINGLPNGVLTSVKDTNHPFKKYVMLMITKILESHYGTYTLQVNNRFNVQQLTHVVSLLPEGPPVTPRDIKIIYITAVSIYLEWTAGFDGGPDQTFWLNVFDRETSDWFIVPNIPDTTKGQGGLFEYKLTTKQDLLPDHKYIIHVGAINSISNVTGSSVMAQIKPLPQFQGSKPYISYIDDKAEITWPITNLDSVTNILIDVCVSDDNVCQSTINITSPEIQPYIILLPEGDTNGYRLIFTLYDRQDTVLETAASGPPVTPRDIKIIYITAVAAAFLKHLLPYVTPRVVGTVKNALDSDRRDLVG</sequence>
<evidence type="ECO:0000256" key="5">
    <source>
        <dbReference type="ARBA" id="ARBA00023319"/>
    </source>
</evidence>
<protein>
    <recommendedName>
        <fullName evidence="6">Ig-like domain-containing protein</fullName>
    </recommendedName>
</protein>
<evidence type="ECO:0000256" key="1">
    <source>
        <dbReference type="ARBA" id="ARBA00004479"/>
    </source>
</evidence>
<accession>A0AAD9J1E5</accession>
<dbReference type="EMBL" id="JAODUP010000745">
    <property type="protein sequence ID" value="KAK2144589.1"/>
    <property type="molecule type" value="Genomic_DNA"/>
</dbReference>
<dbReference type="GO" id="GO:0005911">
    <property type="term" value="C:cell-cell junction"/>
    <property type="evidence" value="ECO:0007669"/>
    <property type="project" value="TreeGrafter"/>
</dbReference>
<evidence type="ECO:0000259" key="6">
    <source>
        <dbReference type="PROSITE" id="PS50835"/>
    </source>
</evidence>
<keyword evidence="2" id="KW-0472">Membrane</keyword>
<dbReference type="GO" id="GO:0098609">
    <property type="term" value="P:cell-cell adhesion"/>
    <property type="evidence" value="ECO:0007669"/>
    <property type="project" value="TreeGrafter"/>
</dbReference>
<organism evidence="7 8">
    <name type="scientific">Paralvinella palmiformis</name>
    <dbReference type="NCBI Taxonomy" id="53620"/>
    <lineage>
        <taxon>Eukaryota</taxon>
        <taxon>Metazoa</taxon>
        <taxon>Spiralia</taxon>
        <taxon>Lophotrochozoa</taxon>
        <taxon>Annelida</taxon>
        <taxon>Polychaeta</taxon>
        <taxon>Sedentaria</taxon>
        <taxon>Canalipalpata</taxon>
        <taxon>Terebellida</taxon>
        <taxon>Terebelliformia</taxon>
        <taxon>Alvinellidae</taxon>
        <taxon>Paralvinella</taxon>
    </lineage>
</organism>
<dbReference type="AlphaFoldDB" id="A0AAD9J1E5"/>
<gene>
    <name evidence="7" type="ORF">LSH36_745g02056</name>
</gene>
<dbReference type="InterPro" id="IPR003599">
    <property type="entry name" value="Ig_sub"/>
</dbReference>
<dbReference type="InterPro" id="IPR007110">
    <property type="entry name" value="Ig-like_dom"/>
</dbReference>
<keyword evidence="5" id="KW-0393">Immunoglobulin domain</keyword>
<feature type="domain" description="Ig-like" evidence="6">
    <location>
        <begin position="203"/>
        <end position="286"/>
    </location>
</feature>
<proteinExistence type="predicted"/>
<keyword evidence="8" id="KW-1185">Reference proteome</keyword>
<feature type="domain" description="Ig-like" evidence="6">
    <location>
        <begin position="1"/>
        <end position="81"/>
    </location>
</feature>
<dbReference type="PANTHER" id="PTHR11640:SF31">
    <property type="entry name" value="IRREGULAR CHIASM C-ROUGHEST PROTEIN-RELATED"/>
    <property type="match status" value="1"/>
</dbReference>
<evidence type="ECO:0000256" key="3">
    <source>
        <dbReference type="ARBA" id="ARBA00023157"/>
    </source>
</evidence>
<dbReference type="SMART" id="SM00408">
    <property type="entry name" value="IGc2"/>
    <property type="match status" value="4"/>
</dbReference>
<dbReference type="GO" id="GO:0050839">
    <property type="term" value="F:cell adhesion molecule binding"/>
    <property type="evidence" value="ECO:0007669"/>
    <property type="project" value="TreeGrafter"/>
</dbReference>
<dbReference type="SUPFAM" id="SSF48726">
    <property type="entry name" value="Immunoglobulin"/>
    <property type="match status" value="2"/>
</dbReference>